<accession>A0A4R0K849</accession>
<dbReference type="PANTHER" id="PTHR11709:SF394">
    <property type="entry name" value="FI03373P-RELATED"/>
    <property type="match status" value="1"/>
</dbReference>
<dbReference type="InterPro" id="IPR011707">
    <property type="entry name" value="Cu-oxidase-like_N"/>
</dbReference>
<proteinExistence type="predicted"/>
<keyword evidence="1" id="KW-0479">Metal-binding</keyword>
<dbReference type="InterPro" id="IPR045087">
    <property type="entry name" value="Cu-oxidase_fam"/>
</dbReference>
<evidence type="ECO:0000256" key="3">
    <source>
        <dbReference type="ARBA" id="ARBA00023008"/>
    </source>
</evidence>
<dbReference type="Pfam" id="PF00394">
    <property type="entry name" value="Cu-oxidase"/>
    <property type="match status" value="1"/>
</dbReference>
<evidence type="ECO:0000313" key="9">
    <source>
        <dbReference type="EMBL" id="TCC54276.1"/>
    </source>
</evidence>
<keyword evidence="2" id="KW-0560">Oxidoreductase</keyword>
<dbReference type="InterPro" id="IPR002355">
    <property type="entry name" value="Cu_oxidase_Cu_BS"/>
</dbReference>
<evidence type="ECO:0000259" key="5">
    <source>
        <dbReference type="Pfam" id="PF00394"/>
    </source>
</evidence>
<dbReference type="Pfam" id="PF07732">
    <property type="entry name" value="Cu-oxidase_3"/>
    <property type="match status" value="1"/>
</dbReference>
<evidence type="ECO:0000256" key="1">
    <source>
        <dbReference type="ARBA" id="ARBA00022723"/>
    </source>
</evidence>
<reference evidence="9 10" key="1">
    <citation type="submission" date="2019-02" db="EMBL/GenBank/DDBJ databases">
        <title>Kribbella capetownensis sp. nov. and Kribbella speibonae sp. nov., isolated from soil.</title>
        <authorList>
            <person name="Curtis S.M."/>
            <person name="Norton I."/>
            <person name="Everest G.J."/>
            <person name="Meyers P.R."/>
        </authorList>
    </citation>
    <scope>NUCLEOTIDE SEQUENCE [LARGE SCALE GENOMIC DNA]</scope>
    <source>
        <strain evidence="9 10">NRRL B-24813</strain>
    </source>
</reference>
<dbReference type="InterPro" id="IPR011706">
    <property type="entry name" value="Cu-oxidase_C"/>
</dbReference>
<evidence type="ECO:0000259" key="6">
    <source>
        <dbReference type="Pfam" id="PF07731"/>
    </source>
</evidence>
<dbReference type="InterPro" id="IPR001117">
    <property type="entry name" value="Cu-oxidase_2nd"/>
</dbReference>
<dbReference type="EMBL" id="SJKB01000020">
    <property type="protein sequence ID" value="TCC54276.1"/>
    <property type="molecule type" value="Genomic_DNA"/>
</dbReference>
<dbReference type="Pfam" id="PF07731">
    <property type="entry name" value="Cu-oxidase_2"/>
    <property type="match status" value="1"/>
</dbReference>
<sequence length="601" mass="67093">MQPIVNTPRSEKLRRSAIMSSHSDHPGSENHGNFPADIRDLPESRPSEIVSLANGEAFDLRIAPMVKRLGDAAVRMLAYNGSVPGPTMRVQQGSEVVINVTNEADTEATVHWHGLRLQNAYDGTHETQTPMQVGQSFSYRLQFHDPGLYWYHPHIREDYGQEMGLYGNILVVPSDPGYWPPVNREELITLDDVLLENGQIASFSRTETTYVAMGRFGDTMLINGDVTVELSADLGEVVRFYLTNTANTRVFNVGFDTARMKLVGGDSGRVEQEAFVTEVMLAPSERIVVDVQFDQPGTVTLEHRHPERTYPLASVTVRETAAEPELTKQFEVLRTNADMTAERDRLDRYRAVAPDKTLAFVAEMDMGVPDGPIVYSCPMHSEVITSDQGRCPHCGMKLVAVAATYTCPMHPDVVSDSPDRCPECGMKLMPSQLVGQAQEHHGDDPTHAQHHATDQHGHAGGHSHEATGGIEWEDDMVEVNRITTPANMRWKLVDRSTGEENHAIDWHFNVGDQVKIRLVNEMDSDHPMHHPFHIHGAGRFLVMSRDDTVEPNLVWKDTVLVRTGETVDILLDVTNPGLWMAHCHIAEHHESGMMFSFTVDP</sequence>
<dbReference type="PROSITE" id="PS00080">
    <property type="entry name" value="MULTICOPPER_OXIDASE2"/>
    <property type="match status" value="1"/>
</dbReference>
<dbReference type="OrthoDB" id="345021at2"/>
<dbReference type="Proteomes" id="UP000291144">
    <property type="component" value="Unassembled WGS sequence"/>
</dbReference>
<protein>
    <submittedName>
        <fullName evidence="9">Multicopper oxidase family protein</fullName>
    </submittedName>
</protein>
<feature type="domain" description="Plastocyanin-like" evidence="5">
    <location>
        <begin position="207"/>
        <end position="296"/>
    </location>
</feature>
<dbReference type="GO" id="GO:0005507">
    <property type="term" value="F:copper ion binding"/>
    <property type="evidence" value="ECO:0007669"/>
    <property type="project" value="InterPro"/>
</dbReference>
<evidence type="ECO:0000256" key="2">
    <source>
        <dbReference type="ARBA" id="ARBA00023002"/>
    </source>
</evidence>
<feature type="region of interest" description="Disordered" evidence="4">
    <location>
        <begin position="1"/>
        <end position="41"/>
    </location>
</feature>
<organism evidence="9 10">
    <name type="scientific">Kribbella pittospori</name>
    <dbReference type="NCBI Taxonomy" id="722689"/>
    <lineage>
        <taxon>Bacteria</taxon>
        <taxon>Bacillati</taxon>
        <taxon>Actinomycetota</taxon>
        <taxon>Actinomycetes</taxon>
        <taxon>Propionibacteriales</taxon>
        <taxon>Kribbellaceae</taxon>
        <taxon>Kribbella</taxon>
    </lineage>
</organism>
<evidence type="ECO:0000313" key="10">
    <source>
        <dbReference type="Proteomes" id="UP000291144"/>
    </source>
</evidence>
<feature type="domain" description="Plastocyanin-like" evidence="6">
    <location>
        <begin position="501"/>
        <end position="601"/>
    </location>
</feature>
<dbReference type="Gene3D" id="2.60.40.420">
    <property type="entry name" value="Cupredoxins - blue copper proteins"/>
    <property type="match status" value="3"/>
</dbReference>
<dbReference type="GO" id="GO:0016491">
    <property type="term" value="F:oxidoreductase activity"/>
    <property type="evidence" value="ECO:0007669"/>
    <property type="project" value="UniProtKB-KW"/>
</dbReference>
<feature type="domain" description="Plastocyanin-like" evidence="7">
    <location>
        <begin position="67"/>
        <end position="174"/>
    </location>
</feature>
<dbReference type="CDD" id="cd04207">
    <property type="entry name" value="CuRO_3_LCC_like"/>
    <property type="match status" value="1"/>
</dbReference>
<evidence type="ECO:0000259" key="7">
    <source>
        <dbReference type="Pfam" id="PF07732"/>
    </source>
</evidence>
<keyword evidence="3" id="KW-0186">Copper</keyword>
<dbReference type="SUPFAM" id="SSF49503">
    <property type="entry name" value="Cupredoxins"/>
    <property type="match status" value="3"/>
</dbReference>
<gene>
    <name evidence="9" type="ORF">E0H73_39700</name>
</gene>
<dbReference type="PANTHER" id="PTHR11709">
    <property type="entry name" value="MULTI-COPPER OXIDASE"/>
    <property type="match status" value="1"/>
</dbReference>
<comment type="caution">
    <text evidence="9">The sequence shown here is derived from an EMBL/GenBank/DDBJ whole genome shotgun (WGS) entry which is preliminary data.</text>
</comment>
<dbReference type="InterPro" id="IPR045800">
    <property type="entry name" value="HMBD"/>
</dbReference>
<keyword evidence="10" id="KW-1185">Reference proteome</keyword>
<feature type="compositionally biased region" description="Basic and acidic residues" evidence="4">
    <location>
        <begin position="438"/>
        <end position="465"/>
    </location>
</feature>
<feature type="region of interest" description="Disordered" evidence="4">
    <location>
        <begin position="434"/>
        <end position="467"/>
    </location>
</feature>
<name>A0A4R0K849_9ACTN</name>
<dbReference type="AlphaFoldDB" id="A0A4R0K849"/>
<evidence type="ECO:0000256" key="4">
    <source>
        <dbReference type="SAM" id="MobiDB-lite"/>
    </source>
</evidence>
<feature type="domain" description="Heavy metal binding" evidence="8">
    <location>
        <begin position="405"/>
        <end position="430"/>
    </location>
</feature>
<feature type="domain" description="Heavy metal binding" evidence="8">
    <location>
        <begin position="374"/>
        <end position="400"/>
    </location>
</feature>
<dbReference type="InterPro" id="IPR008972">
    <property type="entry name" value="Cupredoxin"/>
</dbReference>
<evidence type="ECO:0000259" key="8">
    <source>
        <dbReference type="Pfam" id="PF19335"/>
    </source>
</evidence>
<dbReference type="Pfam" id="PF19335">
    <property type="entry name" value="HMBD"/>
    <property type="match status" value="2"/>
</dbReference>